<evidence type="ECO:0000256" key="4">
    <source>
        <dbReference type="ARBA" id="ARBA00022729"/>
    </source>
</evidence>
<dbReference type="Gene3D" id="3.90.76.10">
    <property type="entry name" value="Dipeptide-binding Protein, Domain 1"/>
    <property type="match status" value="1"/>
</dbReference>
<dbReference type="InterPro" id="IPR000914">
    <property type="entry name" value="SBP_5_dom"/>
</dbReference>
<dbReference type="Proteomes" id="UP000000332">
    <property type="component" value="Chromosome"/>
</dbReference>
<dbReference type="GO" id="GO:0015833">
    <property type="term" value="P:peptide transport"/>
    <property type="evidence" value="ECO:0007669"/>
    <property type="project" value="TreeGrafter"/>
</dbReference>
<dbReference type="PANTHER" id="PTHR30290:SF10">
    <property type="entry name" value="PERIPLASMIC OLIGOPEPTIDE-BINDING PROTEIN-RELATED"/>
    <property type="match status" value="1"/>
</dbReference>
<dbReference type="PANTHER" id="PTHR30290">
    <property type="entry name" value="PERIPLASMIC BINDING COMPONENT OF ABC TRANSPORTER"/>
    <property type="match status" value="1"/>
</dbReference>
<gene>
    <name evidence="6" type="primary">oppA</name>
    <name evidence="6" type="ordered locus">BP951000_0601</name>
</gene>
<dbReference type="eggNOG" id="COG4166">
    <property type="taxonomic scope" value="Bacteria"/>
</dbReference>
<dbReference type="GO" id="GO:0043190">
    <property type="term" value="C:ATP-binding cassette (ABC) transporter complex"/>
    <property type="evidence" value="ECO:0007669"/>
    <property type="project" value="InterPro"/>
</dbReference>
<feature type="domain" description="Solute-binding protein family 5" evidence="5">
    <location>
        <begin position="88"/>
        <end position="468"/>
    </location>
</feature>
<dbReference type="CDD" id="cd08504">
    <property type="entry name" value="PBP2_OppA"/>
    <property type="match status" value="1"/>
</dbReference>
<keyword evidence="4" id="KW-0732">Signal</keyword>
<dbReference type="RefSeq" id="WP_013243554.1">
    <property type="nucleotide sequence ID" value="NC_014330.1"/>
</dbReference>
<dbReference type="EMBL" id="CP002025">
    <property type="protein sequence ID" value="ADK30600.1"/>
    <property type="molecule type" value="Genomic_DNA"/>
</dbReference>
<dbReference type="InterPro" id="IPR039424">
    <property type="entry name" value="SBP_5"/>
</dbReference>
<dbReference type="Gene3D" id="3.10.105.10">
    <property type="entry name" value="Dipeptide-binding Protein, Domain 3"/>
    <property type="match status" value="1"/>
</dbReference>
<dbReference type="FunCoup" id="D8IBS7">
    <property type="interactions" value="209"/>
</dbReference>
<dbReference type="GO" id="GO:0030288">
    <property type="term" value="C:outer membrane-bounded periplasmic space"/>
    <property type="evidence" value="ECO:0007669"/>
    <property type="project" value="UniProtKB-ARBA"/>
</dbReference>
<reference evidence="6 7" key="1">
    <citation type="journal article" date="2010" name="PLoS ONE">
        <title>The complete genome sequence of the pathogenic intestinal spirochete Brachyspira pilosicoli and comparison with other Brachyspira genomes.</title>
        <authorList>
            <person name="Wanchanthuek P."/>
            <person name="Bellgard M.I."/>
            <person name="La T."/>
            <person name="Ryan K."/>
            <person name="Moolhuijzen P."/>
            <person name="Chapman B."/>
            <person name="Black M."/>
            <person name="Schibeci D."/>
            <person name="Hunter A."/>
            <person name="Barrero R."/>
            <person name="Phillips N.D."/>
            <person name="Hampson D.J."/>
        </authorList>
    </citation>
    <scope>NUCLEOTIDE SEQUENCE [LARGE SCALE GENOMIC DNA]</scope>
    <source>
        <strain evidence="7">ATCC BAA-1826 / 95/1000</strain>
    </source>
</reference>
<dbReference type="HOGENOM" id="CLU_017028_0_3_12"/>
<dbReference type="InterPro" id="IPR030678">
    <property type="entry name" value="Peptide/Ni-bd"/>
</dbReference>
<dbReference type="SUPFAM" id="SSF53850">
    <property type="entry name" value="Periplasmic binding protein-like II"/>
    <property type="match status" value="1"/>
</dbReference>
<evidence type="ECO:0000313" key="6">
    <source>
        <dbReference type="EMBL" id="ADK30600.1"/>
    </source>
</evidence>
<evidence type="ECO:0000256" key="1">
    <source>
        <dbReference type="ARBA" id="ARBA00004196"/>
    </source>
</evidence>
<dbReference type="STRING" id="759914.BP951000_0601"/>
<dbReference type="Pfam" id="PF00496">
    <property type="entry name" value="SBP_bac_5"/>
    <property type="match status" value="1"/>
</dbReference>
<evidence type="ECO:0000256" key="3">
    <source>
        <dbReference type="ARBA" id="ARBA00022448"/>
    </source>
</evidence>
<evidence type="ECO:0000259" key="5">
    <source>
        <dbReference type="Pfam" id="PF00496"/>
    </source>
</evidence>
<sequence length="547" mass="62785">MTYNLKTKNFFIKTLFQTFFIFLTFLLIISCGSKKTKKIKDELTVNLGYELQSIDPAINDETYGFIYINHAFEGLLTKDINGKIVGGSSDKWEISEDKLKYTFHIREDAKWSDGKKLTADDFVYSYRRVVDPKTASPIAYLMYYIKNAKDINIGKKPIDTLGVTAIDENTLTIELENPTLYFEDILASGGCYVPVREDIINKYGDDWTWNPESYIGNGAYKMTERKPDELIAFELNTNYWDYKNQVAKKINFVLIADEYISLNAVRTGDVDFSINAPPIGEIESLIKENLMAVSDIIGVYYLDLNNKDKTLSDKRVRKALSLAIDRNYIVSNIGYGKLIAAESFVAPVVKGFEKSFREESSNFIIANNYSNNIIEAKKLLAEAGYPNGENFPILEVKVSSGFYTTVLEAIQEMWKNNLNIDVVVRTEESKITLPFRQSGKYQIARTSWTGDYNDPLTMLQIMTSESDINYSGFSNERYDYLINFATTSTNEKDRMEALKEAEAILFEEMPIIPFIYRTDFLVVNPKLKNYIDDPLGRYRFNYAYIEE</sequence>
<organism evidence="6 7">
    <name type="scientific">Brachyspira pilosicoli (strain ATCC BAA-1826 / 95/1000)</name>
    <dbReference type="NCBI Taxonomy" id="759914"/>
    <lineage>
        <taxon>Bacteria</taxon>
        <taxon>Pseudomonadati</taxon>
        <taxon>Spirochaetota</taxon>
        <taxon>Spirochaetia</taxon>
        <taxon>Brachyspirales</taxon>
        <taxon>Brachyspiraceae</taxon>
        <taxon>Brachyspira</taxon>
    </lineage>
</organism>
<name>D8IBS7_BRAP9</name>
<evidence type="ECO:0000313" key="7">
    <source>
        <dbReference type="Proteomes" id="UP000000332"/>
    </source>
</evidence>
<protein>
    <submittedName>
        <fullName evidence="6">Oligopeptide ABC transporter, periplasmic oligopeptide-binding protein</fullName>
    </submittedName>
</protein>
<evidence type="ECO:0000256" key="2">
    <source>
        <dbReference type="ARBA" id="ARBA00005695"/>
    </source>
</evidence>
<dbReference type="PROSITE" id="PS51257">
    <property type="entry name" value="PROKAR_LIPOPROTEIN"/>
    <property type="match status" value="1"/>
</dbReference>
<dbReference type="FunFam" id="3.90.76.10:FF:000001">
    <property type="entry name" value="Oligopeptide ABC transporter substrate-binding protein"/>
    <property type="match status" value="1"/>
</dbReference>
<dbReference type="GeneID" id="56439177"/>
<accession>D8IBS7</accession>
<dbReference type="Gene3D" id="3.40.190.10">
    <property type="entry name" value="Periplasmic binding protein-like II"/>
    <property type="match status" value="1"/>
</dbReference>
<keyword evidence="7" id="KW-1185">Reference proteome</keyword>
<comment type="similarity">
    <text evidence="2">Belongs to the bacterial solute-binding protein 5 family.</text>
</comment>
<dbReference type="PIRSF" id="PIRSF002741">
    <property type="entry name" value="MppA"/>
    <property type="match status" value="1"/>
</dbReference>
<dbReference type="GO" id="GO:1904680">
    <property type="term" value="F:peptide transmembrane transporter activity"/>
    <property type="evidence" value="ECO:0007669"/>
    <property type="project" value="TreeGrafter"/>
</dbReference>
<comment type="subcellular location">
    <subcellularLocation>
        <location evidence="1">Cell envelope</location>
    </subcellularLocation>
</comment>
<dbReference type="KEGG" id="bpo:BP951000_0601"/>
<dbReference type="FunFam" id="3.10.105.10:FF:000001">
    <property type="entry name" value="Oligopeptide ABC transporter, oligopeptide-binding protein"/>
    <property type="match status" value="1"/>
</dbReference>
<proteinExistence type="inferred from homology"/>
<keyword evidence="3" id="KW-0813">Transport</keyword>
<dbReference type="AlphaFoldDB" id="D8IBS7"/>
<dbReference type="InParanoid" id="D8IBS7"/>